<comment type="caution">
    <text evidence="4">The sequence shown here is derived from an EMBL/GenBank/DDBJ whole genome shotgun (WGS) entry which is preliminary data.</text>
</comment>
<protein>
    <recommendedName>
        <fullName evidence="1">Pantoate kinase</fullName>
        <shortName evidence="1">PoK</shortName>
        <ecNumber evidence="1">2.7.1.169</ecNumber>
    </recommendedName>
</protein>
<dbReference type="GO" id="GO:0005524">
    <property type="term" value="F:ATP binding"/>
    <property type="evidence" value="ECO:0007669"/>
    <property type="project" value="UniProtKB-KW"/>
</dbReference>
<keyword evidence="1" id="KW-0067">ATP-binding</keyword>
<comment type="pathway">
    <text evidence="1">Cofactor biosynthesis; coenzyme A biosynthesis.</text>
</comment>
<dbReference type="AlphaFoldDB" id="A0A7C4JMN9"/>
<gene>
    <name evidence="3" type="ORF">ENU09_02385</name>
    <name evidence="4" type="ORF">ENU20_03705</name>
</gene>
<comment type="catalytic activity">
    <reaction evidence="1">
        <text>(R)-pantoate + ATP = (R)-4-phosphopantoate + ADP + H(+)</text>
        <dbReference type="Rhea" id="RHEA:28246"/>
        <dbReference type="ChEBI" id="CHEBI:15378"/>
        <dbReference type="ChEBI" id="CHEBI:15980"/>
        <dbReference type="ChEBI" id="CHEBI:30616"/>
        <dbReference type="ChEBI" id="CHEBI:61294"/>
        <dbReference type="ChEBI" id="CHEBI:456216"/>
        <dbReference type="EC" id="2.7.1.169"/>
    </reaction>
</comment>
<organism evidence="4">
    <name type="scientific">Staphylothermus marinus</name>
    <dbReference type="NCBI Taxonomy" id="2280"/>
    <lineage>
        <taxon>Archaea</taxon>
        <taxon>Thermoproteota</taxon>
        <taxon>Thermoprotei</taxon>
        <taxon>Desulfurococcales</taxon>
        <taxon>Desulfurococcaceae</taxon>
        <taxon>Staphylothermus</taxon>
    </lineage>
</organism>
<comment type="function">
    <text evidence="1">Phosphorylates (R)-pantoate to form (R)-4-phosphopantoate in the CoA biosynthesis pathway.</text>
</comment>
<dbReference type="InterPro" id="IPR012043">
    <property type="entry name" value="PoK"/>
</dbReference>
<dbReference type="InterPro" id="IPR020568">
    <property type="entry name" value="Ribosomal_Su5_D2-typ_SF"/>
</dbReference>
<sequence length="286" mass="31745">MIKVKVPLHVSGLWIPYFSENPLETGSRGAGLNLELFLETRSYAEEKYSSIILNGERVLNNHASHISKRTGKTIVLTAYTPVPLGAGFGVSAAASIAYAVVSCSSNHYRNCIDYAHEAEVIYKTGLGDVVAEFHGGFVIRIKPGSPSKASVIKIDNLGFKPLILACYSRTQEFTPNMLNRVGLDNYIYANELLEKLISELNLESFFKYANLFTRKLFNYSPIDEVLTKYRGSVIGYYLKKSALIIWVEKNYDSGLKNDLLKKGFICIESSICSKGVEVVHTSQSST</sequence>
<evidence type="ECO:0000313" key="4">
    <source>
        <dbReference type="EMBL" id="HGQ74163.1"/>
    </source>
</evidence>
<keyword evidence="1" id="KW-0547">Nucleotide-binding</keyword>
<dbReference type="EMBL" id="DTBP01000024">
    <property type="protein sequence ID" value="HGQ74163.1"/>
    <property type="molecule type" value="Genomic_DNA"/>
</dbReference>
<proteinExistence type="inferred from homology"/>
<keyword evidence="1" id="KW-0173">Coenzyme A biosynthesis</keyword>
<dbReference type="EC" id="2.7.1.169" evidence="1"/>
<dbReference type="UniPathway" id="UPA00241"/>
<evidence type="ECO:0000313" key="3">
    <source>
        <dbReference type="EMBL" id="HGQ59549.1"/>
    </source>
</evidence>
<dbReference type="InterPro" id="IPR006204">
    <property type="entry name" value="GHMP_kinase_N_dom"/>
</dbReference>
<dbReference type="PANTHER" id="PTHR42282:SF1">
    <property type="entry name" value="PANTOATE KINASE"/>
    <property type="match status" value="1"/>
</dbReference>
<dbReference type="PANTHER" id="PTHR42282">
    <property type="entry name" value="PANTOATE KINASE-RELATED"/>
    <property type="match status" value="1"/>
</dbReference>
<evidence type="ECO:0000256" key="1">
    <source>
        <dbReference type="HAMAP-Rule" id="MF_02223"/>
    </source>
</evidence>
<dbReference type="GO" id="GO:0016301">
    <property type="term" value="F:kinase activity"/>
    <property type="evidence" value="ECO:0007669"/>
    <property type="project" value="UniProtKB-UniRule"/>
</dbReference>
<evidence type="ECO:0000259" key="2">
    <source>
        <dbReference type="Pfam" id="PF00288"/>
    </source>
</evidence>
<dbReference type="GO" id="GO:0015937">
    <property type="term" value="P:coenzyme A biosynthetic process"/>
    <property type="evidence" value="ECO:0007669"/>
    <property type="project" value="UniProtKB-UniRule"/>
</dbReference>
<dbReference type="Pfam" id="PF00288">
    <property type="entry name" value="GHMP_kinases_N"/>
    <property type="match status" value="1"/>
</dbReference>
<reference evidence="4" key="1">
    <citation type="journal article" date="2020" name="mSystems">
        <title>Genome- and Community-Level Interaction Insights into Carbon Utilization and Element Cycling Functions of Hydrothermarchaeota in Hydrothermal Sediment.</title>
        <authorList>
            <person name="Zhou Z."/>
            <person name="Liu Y."/>
            <person name="Xu W."/>
            <person name="Pan J."/>
            <person name="Luo Z.H."/>
            <person name="Li M."/>
        </authorList>
    </citation>
    <scope>NUCLEOTIDE SEQUENCE [LARGE SCALE GENOMIC DNA]</scope>
    <source>
        <strain evidence="3">SpSt-638</strain>
        <strain evidence="4">SpSt-648</strain>
    </source>
</reference>
<dbReference type="HAMAP" id="MF_02223">
    <property type="entry name" value="Pantoate_kinase"/>
    <property type="match status" value="1"/>
</dbReference>
<keyword evidence="1" id="KW-0808">Transferase</keyword>
<keyword evidence="1 4" id="KW-0418">Kinase</keyword>
<accession>A0A7C4JMN9</accession>
<feature type="domain" description="GHMP kinase N-terminal" evidence="2">
    <location>
        <begin position="64"/>
        <end position="136"/>
    </location>
</feature>
<dbReference type="SUPFAM" id="SSF54211">
    <property type="entry name" value="Ribosomal protein S5 domain 2-like"/>
    <property type="match status" value="1"/>
</dbReference>
<comment type="similarity">
    <text evidence="1">Belongs to the GHMP kinase family. PoK subfamily.</text>
</comment>
<name>A0A7C4JMN9_STAMA</name>
<dbReference type="EMBL" id="DTBE01000062">
    <property type="protein sequence ID" value="HGQ59549.1"/>
    <property type="molecule type" value="Genomic_DNA"/>
</dbReference>